<name>A0A0F4YLI9_RASE3</name>
<dbReference type="STRING" id="1408163.A0A0F4YLI9"/>
<dbReference type="InterPro" id="IPR047122">
    <property type="entry name" value="Trans-enoyl_RdTase-like"/>
</dbReference>
<dbReference type="InterPro" id="IPR020843">
    <property type="entry name" value="ER"/>
</dbReference>
<dbReference type="InterPro" id="IPR013154">
    <property type="entry name" value="ADH-like_N"/>
</dbReference>
<sequence length="342" mass="36277">MTSNTAAWQTTAKTKRFHLKPAPYTHPGPNELVVRSAAWAINPVDWLQQDFGYFPLDYPTILGEDVAGEVVDVNAAPAHSFRPGQRVLGYALSLATGRPADGAFQEYVVLQANMAARIPDSLSFDRAVVLPLGLATAAAGLFQKGFLELQYPALDLDPKPTGQTLLVWGGASSVGSNAIQLAVAAGYEVITTASPRNFAYVKNLGASQAFDYSSASVADELVQALEGKTLAGVLDTVNRNGAIQHCLDVASRSHGKKAVASVLQPPAKLPQGVTAKYILAYTIKDNETSRVIFNEFLPKALAEGKYQAAPEPYVVGKGLEALQAGLEARKKGVSAQKIVVTA</sequence>
<dbReference type="EMBL" id="LASV01000397">
    <property type="protein sequence ID" value="KKA18985.1"/>
    <property type="molecule type" value="Genomic_DNA"/>
</dbReference>
<evidence type="ECO:0000259" key="3">
    <source>
        <dbReference type="SMART" id="SM00829"/>
    </source>
</evidence>
<evidence type="ECO:0000256" key="2">
    <source>
        <dbReference type="ARBA" id="ARBA00023002"/>
    </source>
</evidence>
<evidence type="ECO:0000313" key="4">
    <source>
        <dbReference type="EMBL" id="KKA18985.1"/>
    </source>
</evidence>
<comment type="caution">
    <text evidence="4">The sequence shown here is derived from an EMBL/GenBank/DDBJ whole genome shotgun (WGS) entry which is preliminary data.</text>
</comment>
<dbReference type="Pfam" id="PF08240">
    <property type="entry name" value="ADH_N"/>
    <property type="match status" value="1"/>
</dbReference>
<dbReference type="SUPFAM" id="SSF50129">
    <property type="entry name" value="GroES-like"/>
    <property type="match status" value="1"/>
</dbReference>
<gene>
    <name evidence="4" type="ORF">T310_7071</name>
</gene>
<dbReference type="Proteomes" id="UP000053958">
    <property type="component" value="Unassembled WGS sequence"/>
</dbReference>
<comment type="similarity">
    <text evidence="1">Belongs to the zinc-containing alcohol dehydrogenase family.</text>
</comment>
<dbReference type="GO" id="GO:0016651">
    <property type="term" value="F:oxidoreductase activity, acting on NAD(P)H"/>
    <property type="evidence" value="ECO:0007669"/>
    <property type="project" value="InterPro"/>
</dbReference>
<dbReference type="InterPro" id="IPR013149">
    <property type="entry name" value="ADH-like_C"/>
</dbReference>
<dbReference type="RefSeq" id="XP_013325597.1">
    <property type="nucleotide sequence ID" value="XM_013470143.1"/>
</dbReference>
<keyword evidence="5" id="KW-1185">Reference proteome</keyword>
<dbReference type="SUPFAM" id="SSF51735">
    <property type="entry name" value="NAD(P)-binding Rossmann-fold domains"/>
    <property type="match status" value="1"/>
</dbReference>
<proteinExistence type="inferred from homology"/>
<dbReference type="InterPro" id="IPR036291">
    <property type="entry name" value="NAD(P)-bd_dom_sf"/>
</dbReference>
<dbReference type="AlphaFoldDB" id="A0A0F4YLI9"/>
<dbReference type="SMART" id="SM00829">
    <property type="entry name" value="PKS_ER"/>
    <property type="match status" value="1"/>
</dbReference>
<reference evidence="4 5" key="1">
    <citation type="submission" date="2015-04" db="EMBL/GenBank/DDBJ databases">
        <authorList>
            <person name="Heijne W.H."/>
            <person name="Fedorova N.D."/>
            <person name="Nierman W.C."/>
            <person name="Vollebregt A.W."/>
            <person name="Zhao Z."/>
            <person name="Wu L."/>
            <person name="Kumar M."/>
            <person name="Stam H."/>
            <person name="van den Berg M.A."/>
            <person name="Pel H.J."/>
        </authorList>
    </citation>
    <scope>NUCLEOTIDE SEQUENCE [LARGE SCALE GENOMIC DNA]</scope>
    <source>
        <strain evidence="4 5">CBS 393.64</strain>
    </source>
</reference>
<feature type="domain" description="Enoyl reductase (ER)" evidence="3">
    <location>
        <begin position="13"/>
        <end position="340"/>
    </location>
</feature>
<dbReference type="PANTHER" id="PTHR45348">
    <property type="entry name" value="HYPOTHETICAL OXIDOREDUCTASE (EUROFUNG)"/>
    <property type="match status" value="1"/>
</dbReference>
<dbReference type="GeneID" id="25319347"/>
<accession>A0A0F4YLI9</accession>
<organism evidence="4 5">
    <name type="scientific">Rasamsonia emersonii (strain ATCC 16479 / CBS 393.64 / IMI 116815)</name>
    <dbReference type="NCBI Taxonomy" id="1408163"/>
    <lineage>
        <taxon>Eukaryota</taxon>
        <taxon>Fungi</taxon>
        <taxon>Dikarya</taxon>
        <taxon>Ascomycota</taxon>
        <taxon>Pezizomycotina</taxon>
        <taxon>Eurotiomycetes</taxon>
        <taxon>Eurotiomycetidae</taxon>
        <taxon>Eurotiales</taxon>
        <taxon>Trichocomaceae</taxon>
        <taxon>Rasamsonia</taxon>
    </lineage>
</organism>
<dbReference type="InterPro" id="IPR011032">
    <property type="entry name" value="GroES-like_sf"/>
</dbReference>
<evidence type="ECO:0000313" key="5">
    <source>
        <dbReference type="Proteomes" id="UP000053958"/>
    </source>
</evidence>
<protein>
    <submittedName>
        <fullName evidence="4">Zinc-binding oxidoreductase CipB</fullName>
    </submittedName>
</protein>
<dbReference type="CDD" id="cd08249">
    <property type="entry name" value="enoyl_reductase_like"/>
    <property type="match status" value="1"/>
</dbReference>
<dbReference type="PANTHER" id="PTHR45348:SF2">
    <property type="entry name" value="ZINC-TYPE ALCOHOL DEHYDROGENASE-LIKE PROTEIN C2E1P3.01"/>
    <property type="match status" value="1"/>
</dbReference>
<dbReference type="Gene3D" id="3.40.50.720">
    <property type="entry name" value="NAD(P)-binding Rossmann-like Domain"/>
    <property type="match status" value="1"/>
</dbReference>
<keyword evidence="2" id="KW-0560">Oxidoreductase</keyword>
<dbReference type="OrthoDB" id="48317at2759"/>
<dbReference type="Gene3D" id="3.90.180.10">
    <property type="entry name" value="Medium-chain alcohol dehydrogenases, catalytic domain"/>
    <property type="match status" value="1"/>
</dbReference>
<dbReference type="Pfam" id="PF00107">
    <property type="entry name" value="ADH_zinc_N"/>
    <property type="match status" value="1"/>
</dbReference>
<evidence type="ECO:0000256" key="1">
    <source>
        <dbReference type="ARBA" id="ARBA00008072"/>
    </source>
</evidence>